<protein>
    <submittedName>
        <fullName evidence="1">Uncharacterized protein</fullName>
    </submittedName>
</protein>
<dbReference type="Gramene" id="Solyc10g081040.1.1">
    <property type="protein sequence ID" value="Solyc10g081040.1.1.1"/>
    <property type="gene ID" value="Solyc10g081040.1"/>
</dbReference>
<organism evidence="1">
    <name type="scientific">Solanum lycopersicum</name>
    <name type="common">Tomato</name>
    <name type="synonym">Lycopersicon esculentum</name>
    <dbReference type="NCBI Taxonomy" id="4081"/>
    <lineage>
        <taxon>Eukaryota</taxon>
        <taxon>Viridiplantae</taxon>
        <taxon>Streptophyta</taxon>
        <taxon>Embryophyta</taxon>
        <taxon>Tracheophyta</taxon>
        <taxon>Spermatophyta</taxon>
        <taxon>Magnoliopsida</taxon>
        <taxon>eudicotyledons</taxon>
        <taxon>Gunneridae</taxon>
        <taxon>Pentapetalae</taxon>
        <taxon>asterids</taxon>
        <taxon>lamiids</taxon>
        <taxon>Solanales</taxon>
        <taxon>Solanaceae</taxon>
        <taxon>Solanoideae</taxon>
        <taxon>Solaneae</taxon>
        <taxon>Solanum</taxon>
        <taxon>Solanum subgen. Lycopersicon</taxon>
    </lineage>
</organism>
<dbReference type="EnsemblPlants" id="Solyc10g081040.1.1">
    <property type="protein sequence ID" value="Solyc10g081040.1.1.1"/>
    <property type="gene ID" value="Solyc10g081040.1"/>
</dbReference>
<name>A0A3Q7ILD1_SOLLC</name>
<accession>A0A3Q7ILD1</accession>
<evidence type="ECO:0000313" key="2">
    <source>
        <dbReference type="Proteomes" id="UP000004994"/>
    </source>
</evidence>
<dbReference type="AlphaFoldDB" id="A0A3Q7ILD1"/>
<keyword evidence="2" id="KW-1185">Reference proteome</keyword>
<evidence type="ECO:0000313" key="1">
    <source>
        <dbReference type="EnsemblPlants" id="Solyc10g081040.1.1.1"/>
    </source>
</evidence>
<dbReference type="PaxDb" id="4081-Solyc10g081040.1.1"/>
<dbReference type="Proteomes" id="UP000004994">
    <property type="component" value="Chromosome 10"/>
</dbReference>
<reference evidence="1" key="1">
    <citation type="journal article" date="2012" name="Nature">
        <title>The tomato genome sequence provides insights into fleshy fruit evolution.</title>
        <authorList>
            <consortium name="Tomato Genome Consortium"/>
        </authorList>
    </citation>
    <scope>NUCLEOTIDE SEQUENCE [LARGE SCALE GENOMIC DNA]</scope>
    <source>
        <strain evidence="1">cv. Heinz 1706</strain>
    </source>
</reference>
<reference evidence="1" key="2">
    <citation type="submission" date="2019-01" db="UniProtKB">
        <authorList>
            <consortium name="EnsemblPlants"/>
        </authorList>
    </citation>
    <scope>IDENTIFICATION</scope>
    <source>
        <strain evidence="1">cv. Heinz 1706</strain>
    </source>
</reference>
<proteinExistence type="predicted"/>
<dbReference type="InParanoid" id="A0A3Q7ILD1"/>
<sequence length="195" mass="21112">MNDEVGSSRKADVSKVGKQLTGCTRSTCLLGSGFKIEETENCPFPVPLPEILAPVTCCTICRKLSTSAVMYVVDARFEARGLRFTIFLLTPPPPPLRRFIEPEAPVEAASFSDPPENVGPDALAVKNGEPISPVGITSSFPSPVYDFCRTFVKVSVSLAKISVNHESLNAERKPHCSIVMKLSEDAIFASPELKN</sequence>